<organism evidence="1 2">
    <name type="scientific">Schistosoma mattheei</name>
    <dbReference type="NCBI Taxonomy" id="31246"/>
    <lineage>
        <taxon>Eukaryota</taxon>
        <taxon>Metazoa</taxon>
        <taxon>Spiralia</taxon>
        <taxon>Lophotrochozoa</taxon>
        <taxon>Platyhelminthes</taxon>
        <taxon>Trematoda</taxon>
        <taxon>Digenea</taxon>
        <taxon>Strigeidida</taxon>
        <taxon>Schistosomatoidea</taxon>
        <taxon>Schistosomatidae</taxon>
        <taxon>Schistosoma</taxon>
    </lineage>
</organism>
<sequence>MDRMKDSVDAQLQDQQAGFRKDSSCTDQSVTLQIIVKQSLEWNSSLYINFIDYPKAFKSLDGRIVWKLLRHYAVTEMVVNIIQTSYVGLQCKVVYGG</sequence>
<proteinExistence type="predicted"/>
<dbReference type="PANTHER" id="PTHR47027">
    <property type="entry name" value="REVERSE TRANSCRIPTASE DOMAIN-CONTAINING PROTEIN"/>
    <property type="match status" value="1"/>
</dbReference>
<dbReference type="Proteomes" id="UP000269396">
    <property type="component" value="Unassembled WGS sequence"/>
</dbReference>
<keyword evidence="2" id="KW-1185">Reference proteome</keyword>
<evidence type="ECO:0000313" key="1">
    <source>
        <dbReference type="EMBL" id="VDP54979.1"/>
    </source>
</evidence>
<name>A0A3P8IBB8_9TREM</name>
<protein>
    <recommendedName>
        <fullName evidence="3">Reverse transcriptase domain-containing protein</fullName>
    </recommendedName>
</protein>
<evidence type="ECO:0000313" key="2">
    <source>
        <dbReference type="Proteomes" id="UP000269396"/>
    </source>
</evidence>
<dbReference type="EMBL" id="UZAL01030673">
    <property type="protein sequence ID" value="VDP54979.1"/>
    <property type="molecule type" value="Genomic_DNA"/>
</dbReference>
<dbReference type="PANTHER" id="PTHR47027:SF25">
    <property type="entry name" value="REVERSE TRANSCRIPTASE DOMAIN-CONTAINING PROTEIN"/>
    <property type="match status" value="1"/>
</dbReference>
<reference evidence="1 2" key="1">
    <citation type="submission" date="2018-11" db="EMBL/GenBank/DDBJ databases">
        <authorList>
            <consortium name="Pathogen Informatics"/>
        </authorList>
    </citation>
    <scope>NUCLEOTIDE SEQUENCE [LARGE SCALE GENOMIC DNA]</scope>
    <source>
        <strain>Denwood</strain>
        <strain evidence="2">Zambia</strain>
    </source>
</reference>
<dbReference type="AlphaFoldDB" id="A0A3P8IBB8"/>
<gene>
    <name evidence="1" type="ORF">SMTD_LOCUS10546</name>
</gene>
<evidence type="ECO:0008006" key="3">
    <source>
        <dbReference type="Google" id="ProtNLM"/>
    </source>
</evidence>
<accession>A0A3P8IBB8</accession>